<dbReference type="GO" id="GO:0000813">
    <property type="term" value="C:ESCRT I complex"/>
    <property type="evidence" value="ECO:0007669"/>
    <property type="project" value="InterPro"/>
</dbReference>
<dbReference type="Pfam" id="PF10240">
    <property type="entry name" value="DUF2464"/>
    <property type="match status" value="1"/>
</dbReference>
<dbReference type="InterPro" id="IPR040297">
    <property type="entry name" value="MVB12B"/>
</dbReference>
<feature type="region of interest" description="Disordered" evidence="1">
    <location>
        <begin position="46"/>
        <end position="101"/>
    </location>
</feature>
<dbReference type="PROSITE" id="PS51498">
    <property type="entry name" value="MABP"/>
    <property type="match status" value="1"/>
</dbReference>
<dbReference type="InterPro" id="IPR018798">
    <property type="entry name" value="MVB12A/B"/>
</dbReference>
<name>A0AA40LHU5_CNENI</name>
<sequence length="155" mass="17016">MKLIDIKDTLPVGFIPIQETVDTRVRVPDLQAAAVSRCGLPSEAGAPLRGEGLRSGPHSRLPAVGGEGSRGRAQPFFGRLADQPLPLPERERVGRPDAPDRDSRLSVFFPAEEVAFRKKRLCIKFIPRDSTEAAICDIRIMGRTKQAPPQYTFIG</sequence>
<organism evidence="3 4">
    <name type="scientific">Cnephaeus nilssonii</name>
    <name type="common">Northern bat</name>
    <name type="synonym">Eptesicus nilssonii</name>
    <dbReference type="NCBI Taxonomy" id="3371016"/>
    <lineage>
        <taxon>Eukaryota</taxon>
        <taxon>Metazoa</taxon>
        <taxon>Chordata</taxon>
        <taxon>Craniata</taxon>
        <taxon>Vertebrata</taxon>
        <taxon>Euteleostomi</taxon>
        <taxon>Mammalia</taxon>
        <taxon>Eutheria</taxon>
        <taxon>Laurasiatheria</taxon>
        <taxon>Chiroptera</taxon>
        <taxon>Yangochiroptera</taxon>
        <taxon>Vespertilionidae</taxon>
        <taxon>Cnephaeus</taxon>
    </lineage>
</organism>
<protein>
    <recommendedName>
        <fullName evidence="2">MABP domain-containing protein</fullName>
    </recommendedName>
</protein>
<dbReference type="InterPro" id="IPR023341">
    <property type="entry name" value="MABP"/>
</dbReference>
<gene>
    <name evidence="3" type="ORF">QTO34_005141</name>
</gene>
<feature type="domain" description="MABP" evidence="2">
    <location>
        <begin position="1"/>
        <end position="155"/>
    </location>
</feature>
<evidence type="ECO:0000313" key="3">
    <source>
        <dbReference type="EMBL" id="KAK1334141.1"/>
    </source>
</evidence>
<dbReference type="EMBL" id="JAULJE010000015">
    <property type="protein sequence ID" value="KAK1334141.1"/>
    <property type="molecule type" value="Genomic_DNA"/>
</dbReference>
<dbReference type="GO" id="GO:0042058">
    <property type="term" value="P:regulation of epidermal growth factor receptor signaling pathway"/>
    <property type="evidence" value="ECO:0007669"/>
    <property type="project" value="TreeGrafter"/>
</dbReference>
<feature type="compositionally biased region" description="Basic and acidic residues" evidence="1">
    <location>
        <begin position="88"/>
        <end position="101"/>
    </location>
</feature>
<dbReference type="PANTHER" id="PTHR31547:SF1">
    <property type="entry name" value="MULTIVESICULAR BODY SUBUNIT 12B"/>
    <property type="match status" value="1"/>
</dbReference>
<dbReference type="PANTHER" id="PTHR31547">
    <property type="entry name" value="MULTIVESICULAR BODY SUBUNIT 12B"/>
    <property type="match status" value="1"/>
</dbReference>
<comment type="caution">
    <text evidence="3">The sequence shown here is derived from an EMBL/GenBank/DDBJ whole genome shotgun (WGS) entry which is preliminary data.</text>
</comment>
<reference evidence="3" key="1">
    <citation type="submission" date="2023-06" db="EMBL/GenBank/DDBJ databases">
        <title>Reference genome for the Northern bat (Eptesicus nilssonii), a most northern bat species.</title>
        <authorList>
            <person name="Laine V.N."/>
            <person name="Pulliainen A.T."/>
            <person name="Lilley T.M."/>
        </authorList>
    </citation>
    <scope>NUCLEOTIDE SEQUENCE</scope>
    <source>
        <strain evidence="3">BLF_Eptnil</strain>
        <tissue evidence="3">Kidney</tissue>
    </source>
</reference>
<dbReference type="GO" id="GO:0005770">
    <property type="term" value="C:late endosome"/>
    <property type="evidence" value="ECO:0007669"/>
    <property type="project" value="TreeGrafter"/>
</dbReference>
<dbReference type="GO" id="GO:0046755">
    <property type="term" value="P:viral budding"/>
    <property type="evidence" value="ECO:0007669"/>
    <property type="project" value="TreeGrafter"/>
</dbReference>
<keyword evidence="4" id="KW-1185">Reference proteome</keyword>
<proteinExistence type="predicted"/>
<dbReference type="Gene3D" id="2.100.10.50">
    <property type="match status" value="1"/>
</dbReference>
<evidence type="ECO:0000256" key="1">
    <source>
        <dbReference type="SAM" id="MobiDB-lite"/>
    </source>
</evidence>
<accession>A0AA40LHU5</accession>
<dbReference type="GO" id="GO:0019075">
    <property type="term" value="P:virus maturation"/>
    <property type="evidence" value="ECO:0007669"/>
    <property type="project" value="TreeGrafter"/>
</dbReference>
<dbReference type="AlphaFoldDB" id="A0AA40LHU5"/>
<evidence type="ECO:0000259" key="2">
    <source>
        <dbReference type="PROSITE" id="PS51498"/>
    </source>
</evidence>
<dbReference type="Proteomes" id="UP001177744">
    <property type="component" value="Unassembled WGS sequence"/>
</dbReference>
<evidence type="ECO:0000313" key="4">
    <source>
        <dbReference type="Proteomes" id="UP001177744"/>
    </source>
</evidence>